<keyword evidence="5" id="KW-1185">Reference proteome</keyword>
<gene>
    <name evidence="3 4" type="primary">ispD</name>
    <name evidence="4" type="ORF">dnl_43560</name>
</gene>
<dbReference type="EC" id="2.7.7.60" evidence="3"/>
<comment type="catalytic activity">
    <reaction evidence="3">
        <text>2-C-methyl-D-erythritol 4-phosphate + CTP + H(+) = 4-CDP-2-C-methyl-D-erythritol + diphosphate</text>
        <dbReference type="Rhea" id="RHEA:13429"/>
        <dbReference type="ChEBI" id="CHEBI:15378"/>
        <dbReference type="ChEBI" id="CHEBI:33019"/>
        <dbReference type="ChEBI" id="CHEBI:37563"/>
        <dbReference type="ChEBI" id="CHEBI:57823"/>
        <dbReference type="ChEBI" id="CHEBI:58262"/>
        <dbReference type="EC" id="2.7.7.60"/>
    </reaction>
</comment>
<dbReference type="RefSeq" id="WP_207687965.1">
    <property type="nucleotide sequence ID" value="NZ_CP061799.1"/>
</dbReference>
<name>A0A975BB71_9BACT</name>
<dbReference type="CDD" id="cd02516">
    <property type="entry name" value="CDP-ME_synthetase"/>
    <property type="match status" value="1"/>
</dbReference>
<dbReference type="InterPro" id="IPR034683">
    <property type="entry name" value="IspD/TarI"/>
</dbReference>
<dbReference type="EMBL" id="CP061799">
    <property type="protein sequence ID" value="QTA81995.1"/>
    <property type="molecule type" value="Genomic_DNA"/>
</dbReference>
<feature type="site" description="Transition state stabilizer" evidence="3">
    <location>
        <position position="22"/>
    </location>
</feature>
<dbReference type="InterPro" id="IPR001228">
    <property type="entry name" value="IspD"/>
</dbReference>
<dbReference type="PANTHER" id="PTHR32125:SF4">
    <property type="entry name" value="2-C-METHYL-D-ERYTHRITOL 4-PHOSPHATE CYTIDYLYLTRANSFERASE, CHLOROPLASTIC"/>
    <property type="match status" value="1"/>
</dbReference>
<protein>
    <recommendedName>
        <fullName evidence="3">2-C-methyl-D-erythritol 4-phosphate cytidylyltransferase</fullName>
        <ecNumber evidence="3">2.7.7.60</ecNumber>
    </recommendedName>
    <alternativeName>
        <fullName evidence="3">4-diphosphocytidyl-2C-methyl-D-erythritol synthase</fullName>
    </alternativeName>
    <alternativeName>
        <fullName evidence="3">MEP cytidylyltransferase</fullName>
        <shortName evidence="3">MCT</shortName>
    </alternativeName>
</protein>
<comment type="similarity">
    <text evidence="3">Belongs to the IspD/TarI cytidylyltransferase family. IspD subfamily.</text>
</comment>
<evidence type="ECO:0000313" key="5">
    <source>
        <dbReference type="Proteomes" id="UP000663720"/>
    </source>
</evidence>
<dbReference type="Gene3D" id="3.90.550.10">
    <property type="entry name" value="Spore Coat Polysaccharide Biosynthesis Protein SpsA, Chain A"/>
    <property type="match status" value="1"/>
</dbReference>
<dbReference type="Proteomes" id="UP000663720">
    <property type="component" value="Chromosome"/>
</dbReference>
<evidence type="ECO:0000313" key="4">
    <source>
        <dbReference type="EMBL" id="QTA81995.1"/>
    </source>
</evidence>
<comment type="pathway">
    <text evidence="3">Isoprenoid biosynthesis; isopentenyl diphosphate biosynthesis via DXP pathway; isopentenyl diphosphate from 1-deoxy-D-xylulose 5-phosphate: step 2/6.</text>
</comment>
<dbReference type="InterPro" id="IPR050088">
    <property type="entry name" value="IspD/TarI_cytidylyltransf_bact"/>
</dbReference>
<dbReference type="PANTHER" id="PTHR32125">
    <property type="entry name" value="2-C-METHYL-D-ERYTHRITOL 4-PHOSPHATE CYTIDYLYLTRANSFERASE, CHLOROPLASTIC"/>
    <property type="match status" value="1"/>
</dbReference>
<evidence type="ECO:0000256" key="3">
    <source>
        <dbReference type="HAMAP-Rule" id="MF_00108"/>
    </source>
</evidence>
<dbReference type="HAMAP" id="MF_00108">
    <property type="entry name" value="IspD"/>
    <property type="match status" value="1"/>
</dbReference>
<feature type="site" description="Positions MEP for the nucleophilic attack" evidence="3">
    <location>
        <position position="209"/>
    </location>
</feature>
<dbReference type="Pfam" id="PF01128">
    <property type="entry name" value="IspD"/>
    <property type="match status" value="1"/>
</dbReference>
<proteinExistence type="inferred from homology"/>
<sequence>MKASAVIVAGGKGLRMKKKTRKQYLFLAGQPVLAITLKAFNQCQEINEIILVVPEDDLDFCRDHILSPLGLNKKIKLIPGGLERQNSVYNGLLAVNEPVAAIHDGVRPFIHPRQITATINQAAETGACILGIKAIDTLKQADEKNQVEQTLERKSIWLAQTPQTFQYDLILTAHQRAIKDKYTGTDDAALVERLGKKVTIIPGTVLNIKITSPQDLILAEAIHSAQSWQV</sequence>
<dbReference type="NCBIfam" id="TIGR00453">
    <property type="entry name" value="ispD"/>
    <property type="match status" value="1"/>
</dbReference>
<feature type="site" description="Positions MEP for the nucleophilic attack" evidence="3">
    <location>
        <position position="153"/>
    </location>
</feature>
<dbReference type="GO" id="GO:0019288">
    <property type="term" value="P:isopentenyl diphosphate biosynthetic process, methylerythritol 4-phosphate pathway"/>
    <property type="evidence" value="ECO:0007669"/>
    <property type="project" value="UniProtKB-UniRule"/>
</dbReference>
<keyword evidence="3" id="KW-0414">Isoprene biosynthesis</keyword>
<keyword evidence="2 3" id="KW-0548">Nucleotidyltransferase</keyword>
<dbReference type="AlphaFoldDB" id="A0A975BB71"/>
<dbReference type="KEGG" id="dli:dnl_43560"/>
<organism evidence="4 5">
    <name type="scientific">Desulfonema limicola</name>
    <dbReference type="NCBI Taxonomy" id="45656"/>
    <lineage>
        <taxon>Bacteria</taxon>
        <taxon>Pseudomonadati</taxon>
        <taxon>Thermodesulfobacteriota</taxon>
        <taxon>Desulfobacteria</taxon>
        <taxon>Desulfobacterales</taxon>
        <taxon>Desulfococcaceae</taxon>
        <taxon>Desulfonema</taxon>
    </lineage>
</organism>
<keyword evidence="1 3" id="KW-0808">Transferase</keyword>
<dbReference type="FunFam" id="3.90.550.10:FF:000003">
    <property type="entry name" value="2-C-methyl-D-erythritol 4-phosphate cytidylyltransferase"/>
    <property type="match status" value="1"/>
</dbReference>
<dbReference type="GO" id="GO:0050518">
    <property type="term" value="F:2-C-methyl-D-erythritol 4-phosphate cytidylyltransferase activity"/>
    <property type="evidence" value="ECO:0007669"/>
    <property type="project" value="UniProtKB-UniRule"/>
</dbReference>
<reference evidence="4" key="1">
    <citation type="journal article" date="2021" name="Microb. Physiol.">
        <title>Proteogenomic Insights into the Physiology of Marine, Sulfate-Reducing, Filamentous Desulfonema limicola and Desulfonema magnum.</title>
        <authorList>
            <person name="Schnaars V."/>
            <person name="Wohlbrand L."/>
            <person name="Scheve S."/>
            <person name="Hinrichs C."/>
            <person name="Reinhardt R."/>
            <person name="Rabus R."/>
        </authorList>
    </citation>
    <scope>NUCLEOTIDE SEQUENCE</scope>
    <source>
        <strain evidence="4">5ac10</strain>
    </source>
</reference>
<feature type="site" description="Transition state stabilizer" evidence="3">
    <location>
        <position position="15"/>
    </location>
</feature>
<evidence type="ECO:0000256" key="2">
    <source>
        <dbReference type="ARBA" id="ARBA00022695"/>
    </source>
</evidence>
<dbReference type="InterPro" id="IPR029044">
    <property type="entry name" value="Nucleotide-diphossugar_trans"/>
</dbReference>
<dbReference type="SUPFAM" id="SSF53448">
    <property type="entry name" value="Nucleotide-diphospho-sugar transferases"/>
    <property type="match status" value="1"/>
</dbReference>
<comment type="function">
    <text evidence="3">Catalyzes the formation of 4-diphosphocytidyl-2-C-methyl-D-erythritol from CTP and 2-C-methyl-D-erythritol 4-phosphate (MEP).</text>
</comment>
<evidence type="ECO:0000256" key="1">
    <source>
        <dbReference type="ARBA" id="ARBA00022679"/>
    </source>
</evidence>
<accession>A0A975BB71</accession>